<gene>
    <name evidence="1" type="ORF">KCG44_06315</name>
</gene>
<reference evidence="1 2" key="1">
    <citation type="submission" date="2021-04" db="EMBL/GenBank/DDBJ databases">
        <authorList>
            <person name="Pira H."/>
            <person name="Risdian C."/>
            <person name="Wink J."/>
        </authorList>
    </citation>
    <scope>NUCLEOTIDE SEQUENCE [LARGE SCALE GENOMIC DNA]</scope>
    <source>
        <strain evidence="1 2">WHA3</strain>
    </source>
</reference>
<accession>A0ABS6SE79</accession>
<proteinExistence type="predicted"/>
<protein>
    <submittedName>
        <fullName evidence="1">Uncharacterized protein</fullName>
    </submittedName>
</protein>
<comment type="caution">
    <text evidence="1">The sequence shown here is derived from an EMBL/GenBank/DDBJ whole genome shotgun (WGS) entry which is preliminary data.</text>
</comment>
<evidence type="ECO:0000313" key="2">
    <source>
        <dbReference type="Proteomes" id="UP000722336"/>
    </source>
</evidence>
<sequence>MEAALIAAAILIAVGAPLAIIAGVGRRNHELAAKTEQLRRYEAYTAVVARIEAQNVGPAQKMIAVRQLREFPEYRDLTVVMCNSIQVNGTGPAAEIFQNELKVTEQYLLKAEQ</sequence>
<organism evidence="1 2">
    <name type="scientific">Pacificimonas pallii</name>
    <dbReference type="NCBI Taxonomy" id="2827236"/>
    <lineage>
        <taxon>Bacteria</taxon>
        <taxon>Pseudomonadati</taxon>
        <taxon>Pseudomonadota</taxon>
        <taxon>Alphaproteobacteria</taxon>
        <taxon>Sphingomonadales</taxon>
        <taxon>Sphingosinicellaceae</taxon>
        <taxon>Pacificimonas</taxon>
    </lineage>
</organism>
<keyword evidence="2" id="KW-1185">Reference proteome</keyword>
<name>A0ABS6SE79_9SPHN</name>
<dbReference type="Proteomes" id="UP000722336">
    <property type="component" value="Unassembled WGS sequence"/>
</dbReference>
<evidence type="ECO:0000313" key="1">
    <source>
        <dbReference type="EMBL" id="MBV7256398.1"/>
    </source>
</evidence>
<dbReference type="EMBL" id="JAGSPA010000002">
    <property type="protein sequence ID" value="MBV7256398.1"/>
    <property type="molecule type" value="Genomic_DNA"/>
</dbReference>
<dbReference type="RefSeq" id="WP_218445027.1">
    <property type="nucleotide sequence ID" value="NZ_JAGSPA010000002.1"/>
</dbReference>